<keyword evidence="3" id="KW-1185">Reference proteome</keyword>
<proteinExistence type="predicted"/>
<protein>
    <submittedName>
        <fullName evidence="2">Uncharacterized protein</fullName>
    </submittedName>
</protein>
<evidence type="ECO:0000256" key="1">
    <source>
        <dbReference type="SAM" id="MobiDB-lite"/>
    </source>
</evidence>
<name>A0A176W5B0_MARPO</name>
<feature type="region of interest" description="Disordered" evidence="1">
    <location>
        <begin position="1"/>
        <end position="27"/>
    </location>
</feature>
<dbReference type="Proteomes" id="UP000077202">
    <property type="component" value="Unassembled WGS sequence"/>
</dbReference>
<evidence type="ECO:0000313" key="3">
    <source>
        <dbReference type="Proteomes" id="UP000077202"/>
    </source>
</evidence>
<dbReference type="AlphaFoldDB" id="A0A176W5B0"/>
<sequence>MATRRGSSWAELDRRRSHSEKKTSKARKASWVERKSLWEAAVTDGTGAERMFMTLVDDLEHRVSKNAAGVLSGLDKCLRCALRLKTSAEKRNPLLNHLFQSLLPQLVGFVYMNEPLCHWYESAELLNTDHMVLKCLVLAQDLCSESLRYLVKPRATSRFINAVALLRVVTMGVDKTTYFHRTHKHRSVAEKEFSPYGAHHFTRCVAGDDGTKCLVCGKAGARTKYRWIAWLLENFGQANWTNFEFLSQILENPRNVRALPMEATEAILGFAAKIVEFLDPDLAKNFLPGALAVMELLVRRDVPGARPTDRFISVTFMLDKHLDAIFGCLLKPEAQTWLMKYARSCRYRELLGYKPLKLCCASDFRMAKDGIGIFLWNPEVTFSELRTQELANWHNLCLLLRSGHTNFIIQAPLPFRLCILSDLEDLYRQKLDTGPISSTD</sequence>
<organism evidence="2 3">
    <name type="scientific">Marchantia polymorpha subsp. ruderalis</name>
    <dbReference type="NCBI Taxonomy" id="1480154"/>
    <lineage>
        <taxon>Eukaryota</taxon>
        <taxon>Viridiplantae</taxon>
        <taxon>Streptophyta</taxon>
        <taxon>Embryophyta</taxon>
        <taxon>Marchantiophyta</taxon>
        <taxon>Marchantiopsida</taxon>
        <taxon>Marchantiidae</taxon>
        <taxon>Marchantiales</taxon>
        <taxon>Marchantiaceae</taxon>
        <taxon>Marchantia</taxon>
    </lineage>
</organism>
<dbReference type="EMBL" id="LVLJ01001744">
    <property type="protein sequence ID" value="OAE28214.1"/>
    <property type="molecule type" value="Genomic_DNA"/>
</dbReference>
<feature type="compositionally biased region" description="Basic residues" evidence="1">
    <location>
        <begin position="15"/>
        <end position="27"/>
    </location>
</feature>
<reference evidence="2" key="1">
    <citation type="submission" date="2016-03" db="EMBL/GenBank/DDBJ databases">
        <title>Mechanisms controlling the formation of the plant cell surface in tip-growing cells are functionally conserved among land plants.</title>
        <authorList>
            <person name="Honkanen S."/>
            <person name="Jones V.A."/>
            <person name="Morieri G."/>
            <person name="Champion C."/>
            <person name="Hetherington A.J."/>
            <person name="Kelly S."/>
            <person name="Saint-Marcoux D."/>
            <person name="Proust H."/>
            <person name="Prescott H."/>
            <person name="Dolan L."/>
        </authorList>
    </citation>
    <scope>NUCLEOTIDE SEQUENCE [LARGE SCALE GENOMIC DNA]</scope>
    <source>
        <tissue evidence="2">Whole gametophyte</tissue>
    </source>
</reference>
<evidence type="ECO:0000313" key="2">
    <source>
        <dbReference type="EMBL" id="OAE28214.1"/>
    </source>
</evidence>
<comment type="caution">
    <text evidence="2">The sequence shown here is derived from an EMBL/GenBank/DDBJ whole genome shotgun (WGS) entry which is preliminary data.</text>
</comment>
<accession>A0A176W5B0</accession>
<gene>
    <name evidence="2" type="ORF">AXG93_4492s1040</name>
</gene>